<dbReference type="Gene3D" id="2.120.10.30">
    <property type="entry name" value="TolB, C-terminal domain"/>
    <property type="match status" value="2"/>
</dbReference>
<feature type="compositionally biased region" description="Low complexity" evidence="1">
    <location>
        <begin position="550"/>
        <end position="597"/>
    </location>
</feature>
<keyword evidence="2" id="KW-0812">Transmembrane</keyword>
<feature type="transmembrane region" description="Helical" evidence="2">
    <location>
        <begin position="874"/>
        <end position="901"/>
    </location>
</feature>
<feature type="region of interest" description="Disordered" evidence="1">
    <location>
        <begin position="335"/>
        <end position="356"/>
    </location>
</feature>
<feature type="compositionally biased region" description="Low complexity" evidence="1">
    <location>
        <begin position="418"/>
        <end position="431"/>
    </location>
</feature>
<reference evidence="5" key="1">
    <citation type="submission" date="2015-09" db="EMBL/GenBank/DDBJ databases">
        <authorList>
            <consortium name="Pathogen Informatics"/>
        </authorList>
    </citation>
    <scope>NUCLEOTIDE SEQUENCE [LARGE SCALE GENOMIC DNA]</scope>
    <source>
        <strain evidence="5">Lake Konstanz</strain>
    </source>
</reference>
<feature type="compositionally biased region" description="Low complexity" evidence="1">
    <location>
        <begin position="454"/>
        <end position="479"/>
    </location>
</feature>
<feature type="chain" id="PRO_5006622769" evidence="3">
    <location>
        <begin position="22"/>
        <end position="1233"/>
    </location>
</feature>
<keyword evidence="2" id="KW-0472">Membrane</keyword>
<gene>
    <name evidence="4" type="ORF">BSAL_39180</name>
</gene>
<feature type="compositionally biased region" description="Polar residues" evidence="1">
    <location>
        <begin position="432"/>
        <end position="453"/>
    </location>
</feature>
<evidence type="ECO:0000256" key="1">
    <source>
        <dbReference type="SAM" id="MobiDB-lite"/>
    </source>
</evidence>
<evidence type="ECO:0000313" key="4">
    <source>
        <dbReference type="EMBL" id="CUG92750.1"/>
    </source>
</evidence>
<feature type="transmembrane region" description="Helical" evidence="2">
    <location>
        <begin position="1104"/>
        <end position="1125"/>
    </location>
</feature>
<feature type="signal peptide" evidence="3">
    <location>
        <begin position="1"/>
        <end position="21"/>
    </location>
</feature>
<name>A0A0S4JRD5_BODSA</name>
<dbReference type="PANTHER" id="PTHR13833">
    <property type="match status" value="1"/>
</dbReference>
<accession>A0A0S4JRD5</accession>
<feature type="region of interest" description="Disordered" evidence="1">
    <location>
        <begin position="376"/>
        <end position="401"/>
    </location>
</feature>
<organism evidence="4 5">
    <name type="scientific">Bodo saltans</name>
    <name type="common">Flagellated protozoan</name>
    <dbReference type="NCBI Taxonomy" id="75058"/>
    <lineage>
        <taxon>Eukaryota</taxon>
        <taxon>Discoba</taxon>
        <taxon>Euglenozoa</taxon>
        <taxon>Kinetoplastea</taxon>
        <taxon>Metakinetoplastina</taxon>
        <taxon>Eubodonida</taxon>
        <taxon>Bodonidae</taxon>
        <taxon>Bodo</taxon>
    </lineage>
</organism>
<dbReference type="AlphaFoldDB" id="A0A0S4JRD5"/>
<dbReference type="VEuPathDB" id="TriTrypDB:BSAL_39180"/>
<feature type="compositionally biased region" description="Low complexity" evidence="1">
    <location>
        <begin position="341"/>
        <end position="355"/>
    </location>
</feature>
<evidence type="ECO:0000256" key="3">
    <source>
        <dbReference type="SAM" id="SignalP"/>
    </source>
</evidence>
<dbReference type="PANTHER" id="PTHR13833:SF71">
    <property type="entry name" value="NHL DOMAIN-CONTAINING PROTEIN"/>
    <property type="match status" value="1"/>
</dbReference>
<protein>
    <submittedName>
        <fullName evidence="4">Membrane-associated protein, putative</fullName>
    </submittedName>
</protein>
<dbReference type="Proteomes" id="UP000051952">
    <property type="component" value="Unassembled WGS sequence"/>
</dbReference>
<feature type="transmembrane region" description="Helical" evidence="2">
    <location>
        <begin position="831"/>
        <end position="853"/>
    </location>
</feature>
<keyword evidence="2" id="KW-1133">Transmembrane helix</keyword>
<keyword evidence="5" id="KW-1185">Reference proteome</keyword>
<evidence type="ECO:0000313" key="5">
    <source>
        <dbReference type="Proteomes" id="UP000051952"/>
    </source>
</evidence>
<feature type="region of interest" description="Disordered" evidence="1">
    <location>
        <begin position="418"/>
        <end position="597"/>
    </location>
</feature>
<dbReference type="InterPro" id="IPR011042">
    <property type="entry name" value="6-blade_b-propeller_TolB-like"/>
</dbReference>
<dbReference type="OrthoDB" id="273823at2759"/>
<feature type="transmembrane region" description="Helical" evidence="2">
    <location>
        <begin position="932"/>
        <end position="958"/>
    </location>
</feature>
<feature type="transmembrane region" description="Helical" evidence="2">
    <location>
        <begin position="1043"/>
        <end position="1066"/>
    </location>
</feature>
<feature type="transmembrane region" description="Helical" evidence="2">
    <location>
        <begin position="1072"/>
        <end position="1092"/>
    </location>
</feature>
<feature type="compositionally biased region" description="Polar residues" evidence="1">
    <location>
        <begin position="494"/>
        <end position="549"/>
    </location>
</feature>
<sequence>MYGAADALLLLLVMLVLQAHGVLQVSKVSTVARATSVVDVTIDGNGGTVYASYDLSTLYRLLSDGSSQLIAGSGDGTSGTTDDVGSAARFNHPRGITCDTTNNMVYACDYFTGLIRRLALATNSVTTFAGNASGGGNTNGVGTAATFTGPIGIAYSYGMLFVAEYDKFDVRKIVIATANVSTLATFTSNSWYICLSSDGTLLYVTVGNTVVQVTTSNGNSVIIAGSTTNSATDGVGPNAAFSVPQGIALNGDETALIISEAGSGRIRWVDIATGTVSTLSAHSTGSTDGPVASASFNSPRGVKRYCNTSLKQCGVLVADLSNNALRFISLPEPTRTQRVTPSEASPSPAPSASCSQTYSISTSNLTQRLSVTDTLSLSSSGSYTDSVSGTTSSSRVASSTASTTTTASCSVTVSLSSTSSNTVSANGTTSTESLHATPTTQFSDSLSLSHSATRSVSQSLSSDGVSSSTTDSLTSSRSSSHTRTHSRSGTHTTAMSTSLSQSPSRTQSFTTSRSLATESISSPKTPSKALTNSQLSPSFSASAAVTPSLTPSATQDSSPTPSSTQSSSPTSSPSPSSSTSFSSSSSRSLSPPWSNSVTMWNDTHTTTATTSLTRTQSLCSNVTGNTPWDAFMQPTLHDNSTSATSIQLTDSNGGTYFSAAFVLGKAAVLRAGRTSVVFVLSHGLRVEEMYLGRNVAQGTTTTVTVTAINRTALEVVIVATGSQYLATAATVEIPLHVLAGVCVWGRQTVRLDVVLTATAITAMQTAQAISVVAGPLSAVSATPASAVAVTRMNILLSLLECEPIDTNQANANNLLSVLVGPERGASTRGAVIGNIAIVALVTCVLCVVMFAFATFGRCVYDTPLMASMREMQNVFHFPGILMLPVAAVCQPTMAACVQLIAVVPVDGDRLFGGLGAAIAVVPVDGDRVFGGLGAAVVVLLTMMPFTVAIYSQFCLTLVDRIDEHDKRKDEKVIAAQTDTKVNDSEPPLSTRQPRATFGHILAMAKHRWHVFFEERATWQPITATPSHVAWKKRFVLLYMDCGTWWYPLADMWLSAAVGVVGGLTLGDSNVCYMQLAVVAASYGTTAVLQLFISVPLVQASKAYSVALQALGFISCGALVVEFLAAGETPAVVVATWCLLVITVLSTLKSALDVVLMAIALPQRFAKAGRTVKALPPRSLAPPKEPPTLIPIVTVKKKKKPPCTSKGAANSHSDRDGRPPNNSDHACCCGGVAS</sequence>
<proteinExistence type="predicted"/>
<feature type="region of interest" description="Disordered" evidence="1">
    <location>
        <begin position="1196"/>
        <end position="1223"/>
    </location>
</feature>
<feature type="transmembrane region" description="Helical" evidence="2">
    <location>
        <begin position="1131"/>
        <end position="1160"/>
    </location>
</feature>
<evidence type="ECO:0000256" key="2">
    <source>
        <dbReference type="SAM" id="Phobius"/>
    </source>
</evidence>
<dbReference type="EMBL" id="CYKH01002080">
    <property type="protein sequence ID" value="CUG92750.1"/>
    <property type="molecule type" value="Genomic_DNA"/>
</dbReference>
<keyword evidence="3" id="KW-0732">Signal</keyword>
<dbReference type="SUPFAM" id="SSF63825">
    <property type="entry name" value="YWTD domain"/>
    <property type="match status" value="1"/>
</dbReference>